<comment type="caution">
    <text evidence="1">The sequence shown here is derived from an EMBL/GenBank/DDBJ whole genome shotgun (WGS) entry which is preliminary data.</text>
</comment>
<name>W1Y4Y0_9ZZZZ</name>
<sequence length="47" mass="5076">MAQIKIKQNVEIDVIITNTASGITSLSTNLINNTAAEKIVAWYGTLL</sequence>
<organism evidence="1">
    <name type="scientific">human gut metagenome</name>
    <dbReference type="NCBI Taxonomy" id="408170"/>
    <lineage>
        <taxon>unclassified sequences</taxon>
        <taxon>metagenomes</taxon>
        <taxon>organismal metagenomes</taxon>
    </lineage>
</organism>
<protein>
    <submittedName>
        <fullName evidence="1">Uncharacterized protein</fullName>
    </submittedName>
</protein>
<gene>
    <name evidence="1" type="ORF">Q604_UNBC09027G0001</name>
</gene>
<proteinExistence type="predicted"/>
<accession>W1Y4Y0</accession>
<reference evidence="1" key="1">
    <citation type="submission" date="2013-12" db="EMBL/GenBank/DDBJ databases">
        <title>A Varibaculum cambriense genome reconstructed from a premature infant gut community with otherwise low bacterial novelty that shifts toward anaerobic metabolism during the third week of life.</title>
        <authorList>
            <person name="Brown C.T."/>
            <person name="Sharon I."/>
            <person name="Thomas B.C."/>
            <person name="Castelle C.J."/>
            <person name="Morowitz M.J."/>
            <person name="Banfield J.F."/>
        </authorList>
    </citation>
    <scope>NUCLEOTIDE SEQUENCE</scope>
</reference>
<dbReference type="AlphaFoldDB" id="W1Y4Y0"/>
<dbReference type="EMBL" id="AZMM01009027">
    <property type="protein sequence ID" value="ETJ36715.1"/>
    <property type="molecule type" value="Genomic_DNA"/>
</dbReference>
<evidence type="ECO:0000313" key="1">
    <source>
        <dbReference type="EMBL" id="ETJ36715.1"/>
    </source>
</evidence>
<feature type="non-terminal residue" evidence="1">
    <location>
        <position position="47"/>
    </location>
</feature>